<evidence type="ECO:0000313" key="4">
    <source>
        <dbReference type="EMBL" id="MBW9110215.1"/>
    </source>
</evidence>
<evidence type="ECO:0008006" key="6">
    <source>
        <dbReference type="Google" id="ProtNLM"/>
    </source>
</evidence>
<keyword evidence="3" id="KW-0732">Signal</keyword>
<organism evidence="4 5">
    <name type="scientific">Microbacterium ureisolvens</name>
    <dbReference type="NCBI Taxonomy" id="2781186"/>
    <lineage>
        <taxon>Bacteria</taxon>
        <taxon>Bacillati</taxon>
        <taxon>Actinomycetota</taxon>
        <taxon>Actinomycetes</taxon>
        <taxon>Micrococcales</taxon>
        <taxon>Microbacteriaceae</taxon>
        <taxon>Microbacterium</taxon>
    </lineage>
</organism>
<evidence type="ECO:0000256" key="3">
    <source>
        <dbReference type="SAM" id="SignalP"/>
    </source>
</evidence>
<feature type="compositionally biased region" description="Gly residues" evidence="1">
    <location>
        <begin position="75"/>
        <end position="87"/>
    </location>
</feature>
<name>A0ABS7HYM3_9MICO</name>
<feature type="region of interest" description="Disordered" evidence="1">
    <location>
        <begin position="287"/>
        <end position="314"/>
    </location>
</feature>
<keyword evidence="5" id="KW-1185">Reference proteome</keyword>
<gene>
    <name evidence="4" type="ORF">JNB61_10575</name>
</gene>
<comment type="caution">
    <text evidence="4">The sequence shown here is derived from an EMBL/GenBank/DDBJ whole genome shotgun (WGS) entry which is preliminary data.</text>
</comment>
<feature type="transmembrane region" description="Helical" evidence="2">
    <location>
        <begin position="263"/>
        <end position="282"/>
    </location>
</feature>
<evidence type="ECO:0000313" key="5">
    <source>
        <dbReference type="Proteomes" id="UP000777440"/>
    </source>
</evidence>
<reference evidence="4 5" key="1">
    <citation type="journal article" date="2021" name="MBio">
        <title>Poor Competitiveness of Bradyrhizobium in Pigeon Pea Root Colonization in Indian Soils.</title>
        <authorList>
            <person name="Chalasani D."/>
            <person name="Basu A."/>
            <person name="Pullabhotla S.V.S.R.N."/>
            <person name="Jorrin B."/>
            <person name="Neal A.L."/>
            <person name="Poole P.S."/>
            <person name="Podile A.R."/>
            <person name="Tkacz A."/>
        </authorList>
    </citation>
    <scope>NUCLEOTIDE SEQUENCE [LARGE SCALE GENOMIC DNA]</scope>
    <source>
        <strain evidence="4 5">HU12</strain>
    </source>
</reference>
<keyword evidence="2" id="KW-0472">Membrane</keyword>
<dbReference type="EMBL" id="JAEUAX010000005">
    <property type="protein sequence ID" value="MBW9110215.1"/>
    <property type="molecule type" value="Genomic_DNA"/>
</dbReference>
<proteinExistence type="predicted"/>
<feature type="compositionally biased region" description="Pro residues" evidence="1">
    <location>
        <begin position="47"/>
        <end position="74"/>
    </location>
</feature>
<dbReference type="PROSITE" id="PS51257">
    <property type="entry name" value="PROKAR_LIPOPROTEIN"/>
    <property type="match status" value="1"/>
</dbReference>
<evidence type="ECO:0000256" key="1">
    <source>
        <dbReference type="SAM" id="MobiDB-lite"/>
    </source>
</evidence>
<keyword evidence="2" id="KW-0812">Transmembrane</keyword>
<keyword evidence="2" id="KW-1133">Transmembrane helix</keyword>
<dbReference type="Proteomes" id="UP000777440">
    <property type="component" value="Unassembled WGS sequence"/>
</dbReference>
<accession>A0ABS7HYM3</accession>
<evidence type="ECO:0000256" key="2">
    <source>
        <dbReference type="SAM" id="Phobius"/>
    </source>
</evidence>
<feature type="signal peptide" evidence="3">
    <location>
        <begin position="1"/>
        <end position="25"/>
    </location>
</feature>
<feature type="region of interest" description="Disordered" evidence="1">
    <location>
        <begin position="23"/>
        <end position="88"/>
    </location>
</feature>
<dbReference type="RefSeq" id="WP_220339591.1">
    <property type="nucleotide sequence ID" value="NZ_JAEUAX010000005.1"/>
</dbReference>
<sequence>MRGRLASTALLGAVLAILTGCGAQGDASPADPVPVPEPLPGDVDGGAPPPFPETPPDGPDPADPQPTPLPPPTGGPDGEGGDIGGGPEDAVALFQERCARGVEEWRDALVDYPARMSVTIELGANYNAAVDARSQPLPPDEVVEAEDGAATSEAVLVKCTVAARLTAVGEAMEVLDQASETDAGWVLQEFTPSGVIEWSWTVTAHKPVDEQLRLELRPAIVLDESAGDLEYAGKNVSSFTTDVHVKASALHHAAYWVDVNRPLIWTIGSAVGAATLAVIVWWRKARSPRKDAPTSERTKGPAPVSRTAARGSRT</sequence>
<feature type="compositionally biased region" description="Basic and acidic residues" evidence="1">
    <location>
        <begin position="288"/>
        <end position="299"/>
    </location>
</feature>
<protein>
    <recommendedName>
        <fullName evidence="6">DUF3153 domain-containing protein</fullName>
    </recommendedName>
</protein>
<feature type="chain" id="PRO_5045797338" description="DUF3153 domain-containing protein" evidence="3">
    <location>
        <begin position="26"/>
        <end position="314"/>
    </location>
</feature>